<dbReference type="AlphaFoldDB" id="E4UUP7"/>
<feature type="region of interest" description="Disordered" evidence="5">
    <location>
        <begin position="176"/>
        <end position="199"/>
    </location>
</feature>
<dbReference type="InParanoid" id="E4UUP7"/>
<dbReference type="HOGENOM" id="CLU_054062_0_0_1"/>
<evidence type="ECO:0000313" key="6">
    <source>
        <dbReference type="EMBL" id="EFR01014.1"/>
    </source>
</evidence>
<evidence type="ECO:0000256" key="5">
    <source>
        <dbReference type="SAM" id="MobiDB-lite"/>
    </source>
</evidence>
<evidence type="ECO:0008006" key="8">
    <source>
        <dbReference type="Google" id="ProtNLM"/>
    </source>
</evidence>
<dbReference type="EMBL" id="DS989824">
    <property type="protein sequence ID" value="EFR01014.1"/>
    <property type="molecule type" value="Genomic_DNA"/>
</dbReference>
<reference evidence="7" key="1">
    <citation type="journal article" date="2012" name="MBio">
        <title>Comparative genome analysis of Trichophyton rubrum and related dermatophytes reveals candidate genes involved in infection.</title>
        <authorList>
            <person name="Martinez D.A."/>
            <person name="Oliver B.G."/>
            <person name="Graeser Y."/>
            <person name="Goldberg J.M."/>
            <person name="Li W."/>
            <person name="Martinez-Rossi N.M."/>
            <person name="Monod M."/>
            <person name="Shelest E."/>
            <person name="Barton R.C."/>
            <person name="Birch E."/>
            <person name="Brakhage A.A."/>
            <person name="Chen Z."/>
            <person name="Gurr S.J."/>
            <person name="Heiman D."/>
            <person name="Heitman J."/>
            <person name="Kosti I."/>
            <person name="Rossi A."/>
            <person name="Saif S."/>
            <person name="Samalova M."/>
            <person name="Saunders C.W."/>
            <person name="Shea T."/>
            <person name="Summerbell R.C."/>
            <person name="Xu J."/>
            <person name="Young S."/>
            <person name="Zeng Q."/>
            <person name="Birren B.W."/>
            <person name="Cuomo C.A."/>
            <person name="White T.C."/>
        </authorList>
    </citation>
    <scope>NUCLEOTIDE SEQUENCE [LARGE SCALE GENOMIC DNA]</scope>
    <source>
        <strain evidence="7">ATCC MYA-4604 / CBS 118893</strain>
    </source>
</reference>
<evidence type="ECO:0000256" key="3">
    <source>
        <dbReference type="ARBA" id="ARBA00022490"/>
    </source>
</evidence>
<dbReference type="InterPro" id="IPR011993">
    <property type="entry name" value="PH-like_dom_sf"/>
</dbReference>
<comment type="subcellular location">
    <subcellularLocation>
        <location evidence="2">Cytoplasm</location>
    </subcellularLocation>
    <subcellularLocation>
        <location evidence="1">Nucleus</location>
    </subcellularLocation>
</comment>
<dbReference type="Gene3D" id="2.30.29.30">
    <property type="entry name" value="Pleckstrin-homology domain (PH domain)/Phosphotyrosine-binding domain (PTB)"/>
    <property type="match status" value="1"/>
</dbReference>
<name>E4UUP7_ARTGP</name>
<dbReference type="OrthoDB" id="19714at2759"/>
<dbReference type="OMA" id="NMHEYFD"/>
<dbReference type="GO" id="GO:0034715">
    <property type="term" value="C:pICln-Sm protein complex"/>
    <property type="evidence" value="ECO:0007669"/>
    <property type="project" value="TreeGrafter"/>
</dbReference>
<feature type="compositionally biased region" description="Acidic residues" evidence="5">
    <location>
        <begin position="308"/>
        <end position="317"/>
    </location>
</feature>
<evidence type="ECO:0000313" key="7">
    <source>
        <dbReference type="Proteomes" id="UP000002669"/>
    </source>
</evidence>
<evidence type="ECO:0000256" key="4">
    <source>
        <dbReference type="ARBA" id="ARBA00023242"/>
    </source>
</evidence>
<accession>E4UUP7</accession>
<dbReference type="GO" id="GO:0045292">
    <property type="term" value="P:mRNA cis splicing, via spliceosome"/>
    <property type="evidence" value="ECO:0007669"/>
    <property type="project" value="TreeGrafter"/>
</dbReference>
<dbReference type="PANTHER" id="PTHR21399:SF0">
    <property type="entry name" value="METHYLOSOME SUBUNIT PICLN"/>
    <property type="match status" value="1"/>
</dbReference>
<protein>
    <recommendedName>
        <fullName evidence="8">Regulator of volume decrease after cellular swelling-domain-containing protein</fullName>
    </recommendedName>
</protein>
<keyword evidence="7" id="KW-1185">Reference proteome</keyword>
<dbReference type="GO" id="GO:0005681">
    <property type="term" value="C:spliceosomal complex"/>
    <property type="evidence" value="ECO:0007669"/>
    <property type="project" value="TreeGrafter"/>
</dbReference>
<gene>
    <name evidence="6" type="ORF">MGYG_04016</name>
</gene>
<keyword evidence="3" id="KW-0963">Cytoplasm</keyword>
<keyword evidence="4" id="KW-0539">Nucleus</keyword>
<dbReference type="RefSeq" id="XP_003173844.1">
    <property type="nucleotide sequence ID" value="XM_003173796.1"/>
</dbReference>
<feature type="region of interest" description="Disordered" evidence="5">
    <location>
        <begin position="284"/>
        <end position="336"/>
    </location>
</feature>
<dbReference type="InterPro" id="IPR039924">
    <property type="entry name" value="ICln/Lot5/Saf5"/>
</dbReference>
<sequence length="336" mass="36147">MEVLREAPNTSSFIPLAEHQSRTPASFYSGPPILHHFSERCKVVILERDLLASPALNNLRSSASTDASNGATEGVRGAAVGTAEDEAMVDDKEISFQGVSVWVTSEKLLLFSSETSSGVAIPYPLISLHAIQRLPLPNSSDNDSVQGLYMQLATTSGGDENMDEDVDEDSISLTIIPLPTPSAQPTDQETSAEEEDKKTQSQIEALFEAVSACSNLHPDPVDHDDEDRYEDADEGEEFHQQLQGSALFQNGLIFPGNNTGGLPPALPGSGGWITAENAHEYFDEDGNWKGGEEAPLGAGAGTVRPRDDDDEGMDEADTLNNENGTTGDEAKWRRTE</sequence>
<dbReference type="GeneID" id="10029128"/>
<dbReference type="GO" id="GO:0005829">
    <property type="term" value="C:cytosol"/>
    <property type="evidence" value="ECO:0007669"/>
    <property type="project" value="TreeGrafter"/>
</dbReference>
<dbReference type="Pfam" id="PF03517">
    <property type="entry name" value="Voldacs"/>
    <property type="match status" value="1"/>
</dbReference>
<evidence type="ECO:0000256" key="1">
    <source>
        <dbReference type="ARBA" id="ARBA00004123"/>
    </source>
</evidence>
<dbReference type="PANTHER" id="PTHR21399">
    <property type="entry name" value="CHLORIDE CONDUCTANCE REGULATORY PROTEIN ICLN"/>
    <property type="match status" value="1"/>
</dbReference>
<evidence type="ECO:0000256" key="2">
    <source>
        <dbReference type="ARBA" id="ARBA00004496"/>
    </source>
</evidence>
<dbReference type="eggNOG" id="ENOG502S43V">
    <property type="taxonomic scope" value="Eukaryota"/>
</dbReference>
<dbReference type="GO" id="GO:0000387">
    <property type="term" value="P:spliceosomal snRNP assembly"/>
    <property type="evidence" value="ECO:0007669"/>
    <property type="project" value="TreeGrafter"/>
</dbReference>
<proteinExistence type="predicted"/>
<dbReference type="VEuPathDB" id="FungiDB:MGYG_04016"/>
<organism evidence="7">
    <name type="scientific">Arthroderma gypseum (strain ATCC MYA-4604 / CBS 118893)</name>
    <name type="common">Microsporum gypseum</name>
    <dbReference type="NCBI Taxonomy" id="535722"/>
    <lineage>
        <taxon>Eukaryota</taxon>
        <taxon>Fungi</taxon>
        <taxon>Dikarya</taxon>
        <taxon>Ascomycota</taxon>
        <taxon>Pezizomycotina</taxon>
        <taxon>Eurotiomycetes</taxon>
        <taxon>Eurotiomycetidae</taxon>
        <taxon>Onygenales</taxon>
        <taxon>Arthrodermataceae</taxon>
        <taxon>Nannizzia</taxon>
    </lineage>
</organism>
<dbReference type="Proteomes" id="UP000002669">
    <property type="component" value="Unassembled WGS sequence"/>
</dbReference>